<accession>L1NGA0</accession>
<dbReference type="AlphaFoldDB" id="L1NGA0"/>
<name>L1NGA0_9BACT</name>
<dbReference type="PATRIC" id="fig|1127699.3.peg.725"/>
<protein>
    <submittedName>
        <fullName evidence="1">Uncharacterized protein</fullName>
    </submittedName>
</protein>
<evidence type="ECO:0000313" key="1">
    <source>
        <dbReference type="EMBL" id="EKY02341.1"/>
    </source>
</evidence>
<dbReference type="Proteomes" id="UP000010433">
    <property type="component" value="Unassembled WGS sequence"/>
</dbReference>
<dbReference type="HOGENOM" id="CLU_3010550_0_0_10"/>
<gene>
    <name evidence="1" type="ORF">HMPREF9151_00785</name>
</gene>
<dbReference type="EMBL" id="AMEP01000055">
    <property type="protein sequence ID" value="EKY02341.1"/>
    <property type="molecule type" value="Genomic_DNA"/>
</dbReference>
<sequence length="56" mass="6589">MVGEIGFPIGEKIVKDLFYKKIIVVFRFSYPSKLYLCGVRKELEKCKKKCKQRMTA</sequence>
<dbReference type="STRING" id="1127699.HMPREF9151_00785"/>
<keyword evidence="2" id="KW-1185">Reference proteome</keyword>
<organism evidence="1 2">
    <name type="scientific">Hoylesella saccharolytica F0055</name>
    <dbReference type="NCBI Taxonomy" id="1127699"/>
    <lineage>
        <taxon>Bacteria</taxon>
        <taxon>Pseudomonadati</taxon>
        <taxon>Bacteroidota</taxon>
        <taxon>Bacteroidia</taxon>
        <taxon>Bacteroidales</taxon>
        <taxon>Prevotellaceae</taxon>
        <taxon>Hoylesella</taxon>
    </lineage>
</organism>
<comment type="caution">
    <text evidence="1">The sequence shown here is derived from an EMBL/GenBank/DDBJ whole genome shotgun (WGS) entry which is preliminary data.</text>
</comment>
<proteinExistence type="predicted"/>
<reference evidence="1 2" key="1">
    <citation type="submission" date="2012-05" db="EMBL/GenBank/DDBJ databases">
        <authorList>
            <person name="Weinstock G."/>
            <person name="Sodergren E."/>
            <person name="Lobos E.A."/>
            <person name="Fulton L."/>
            <person name="Fulton R."/>
            <person name="Courtney L."/>
            <person name="Fronick C."/>
            <person name="O'Laughlin M."/>
            <person name="Godfrey J."/>
            <person name="Wilson R.M."/>
            <person name="Miner T."/>
            <person name="Farmer C."/>
            <person name="Delehaunty K."/>
            <person name="Cordes M."/>
            <person name="Minx P."/>
            <person name="Tomlinson C."/>
            <person name="Chen J."/>
            <person name="Wollam A."/>
            <person name="Pepin K.H."/>
            <person name="Bhonagiri V."/>
            <person name="Zhang X."/>
            <person name="Suruliraj S."/>
            <person name="Warren W."/>
            <person name="Mitreva M."/>
            <person name="Mardis E.R."/>
            <person name="Wilson R.K."/>
        </authorList>
    </citation>
    <scope>NUCLEOTIDE SEQUENCE [LARGE SCALE GENOMIC DNA]</scope>
    <source>
        <strain evidence="1 2">F0055</strain>
    </source>
</reference>
<evidence type="ECO:0000313" key="2">
    <source>
        <dbReference type="Proteomes" id="UP000010433"/>
    </source>
</evidence>